<gene>
    <name evidence="3" type="ORF">HLB44_10585</name>
</gene>
<dbReference type="Proteomes" id="UP000737171">
    <property type="component" value="Unassembled WGS sequence"/>
</dbReference>
<feature type="chain" id="PRO_5046600610" evidence="1">
    <location>
        <begin position="23"/>
        <end position="248"/>
    </location>
</feature>
<dbReference type="Gene3D" id="2.160.20.120">
    <property type="match status" value="1"/>
</dbReference>
<evidence type="ECO:0000313" key="4">
    <source>
        <dbReference type="Proteomes" id="UP000737171"/>
    </source>
</evidence>
<organism evidence="3 4">
    <name type="scientific">Pseudaquabacterium terrae</name>
    <dbReference type="NCBI Taxonomy" id="2732868"/>
    <lineage>
        <taxon>Bacteria</taxon>
        <taxon>Pseudomonadati</taxon>
        <taxon>Pseudomonadota</taxon>
        <taxon>Betaproteobacteria</taxon>
        <taxon>Burkholderiales</taxon>
        <taxon>Sphaerotilaceae</taxon>
        <taxon>Pseudaquabacterium</taxon>
    </lineage>
</organism>
<evidence type="ECO:0000259" key="2">
    <source>
        <dbReference type="Pfam" id="PF10988"/>
    </source>
</evidence>
<protein>
    <submittedName>
        <fullName evidence="3">DUF2807 domain-containing protein</fullName>
    </submittedName>
</protein>
<accession>A0ABX2EFR9</accession>
<keyword evidence="1" id="KW-0732">Signal</keyword>
<evidence type="ECO:0000256" key="1">
    <source>
        <dbReference type="SAM" id="SignalP"/>
    </source>
</evidence>
<name>A0ABX2EFR9_9BURK</name>
<proteinExistence type="predicted"/>
<comment type="caution">
    <text evidence="3">The sequence shown here is derived from an EMBL/GenBank/DDBJ whole genome shotgun (WGS) entry which is preliminary data.</text>
</comment>
<dbReference type="InterPro" id="IPR021255">
    <property type="entry name" value="DUF2807"/>
</dbReference>
<feature type="domain" description="Putative auto-transporter adhesin head GIN" evidence="2">
    <location>
        <begin position="47"/>
        <end position="227"/>
    </location>
</feature>
<reference evidence="3 4" key="1">
    <citation type="submission" date="2020-05" db="EMBL/GenBank/DDBJ databases">
        <title>Aquincola sp. isolate from soil.</title>
        <authorList>
            <person name="Han J."/>
            <person name="Kim D.-U."/>
        </authorList>
    </citation>
    <scope>NUCLEOTIDE SEQUENCE [LARGE SCALE GENOMIC DNA]</scope>
    <source>
        <strain evidence="3 4">S2</strain>
    </source>
</reference>
<dbReference type="Pfam" id="PF10988">
    <property type="entry name" value="DUF2807"/>
    <property type="match status" value="1"/>
</dbReference>
<sequence>MTPRRALLLATAAALAPALAHAADWNWTGKTARGSGTLTRELRVIEPFHTLRLSGSVKVELRQADRDAVEVETDDNLQPLIQLVQRDGALDIAERGPIKPTQLSIVVFVRRLESIAVGGAAGLVAPGPWLGERLRLDVGGAGVVKFSALAVEHVGVDAGGSSVLNLGGRAGVLKGALGGAATLSARRLQAREADLRVGGSAQAVLWVRESLQGSVGGAGGLRYYGKPRTDVSRGGAGKVAALGAEPPP</sequence>
<evidence type="ECO:0000313" key="3">
    <source>
        <dbReference type="EMBL" id="NRF67431.1"/>
    </source>
</evidence>
<dbReference type="EMBL" id="JABRWJ010000003">
    <property type="protein sequence ID" value="NRF67431.1"/>
    <property type="molecule type" value="Genomic_DNA"/>
</dbReference>
<keyword evidence="4" id="KW-1185">Reference proteome</keyword>
<dbReference type="RefSeq" id="WP_173122545.1">
    <property type="nucleotide sequence ID" value="NZ_JABRWJ010000003.1"/>
</dbReference>
<feature type="signal peptide" evidence="1">
    <location>
        <begin position="1"/>
        <end position="22"/>
    </location>
</feature>